<dbReference type="AlphaFoldDB" id="A0A2A2F916"/>
<dbReference type="GO" id="GO:0003677">
    <property type="term" value="F:DNA binding"/>
    <property type="evidence" value="ECO:0007669"/>
    <property type="project" value="UniProtKB-UniRule"/>
</dbReference>
<keyword evidence="2 10" id="KW-0547">Nucleotide-binding</keyword>
<evidence type="ECO:0000256" key="1">
    <source>
        <dbReference type="ARBA" id="ARBA00022722"/>
    </source>
</evidence>
<dbReference type="InterPro" id="IPR041500">
    <property type="entry name" value="RecC_C"/>
</dbReference>
<dbReference type="SUPFAM" id="SSF52540">
    <property type="entry name" value="P-loop containing nucleoside triphosphate hydrolases"/>
    <property type="match status" value="2"/>
</dbReference>
<keyword evidence="14" id="KW-1185">Reference proteome</keyword>
<dbReference type="HAMAP" id="MF_01486">
    <property type="entry name" value="RecC"/>
    <property type="match status" value="1"/>
</dbReference>
<dbReference type="RefSeq" id="WP_095616835.1">
    <property type="nucleotide sequence ID" value="NZ_NSKD01000002.1"/>
</dbReference>
<protein>
    <recommendedName>
        <fullName evidence="10">RecBCD enzyme subunit RecC</fullName>
    </recommendedName>
    <alternativeName>
        <fullName evidence="10">Exonuclease V subunit RecC</fullName>
        <shortName evidence="10">ExoV subunit RecC</shortName>
    </alternativeName>
    <alternativeName>
        <fullName evidence="10">Helicase/nuclease RecBCD subunit RecC</fullName>
    </alternativeName>
</protein>
<evidence type="ECO:0000313" key="13">
    <source>
        <dbReference type="EMBL" id="PAU81109.1"/>
    </source>
</evidence>
<evidence type="ECO:0000256" key="10">
    <source>
        <dbReference type="HAMAP-Rule" id="MF_01486"/>
    </source>
</evidence>
<feature type="domain" description="RecC C-terminal" evidence="12">
    <location>
        <begin position="784"/>
        <end position="1004"/>
    </location>
</feature>
<evidence type="ECO:0000256" key="3">
    <source>
        <dbReference type="ARBA" id="ARBA00022763"/>
    </source>
</evidence>
<dbReference type="Proteomes" id="UP000218896">
    <property type="component" value="Unassembled WGS sequence"/>
</dbReference>
<feature type="region of interest" description="Disordered" evidence="11">
    <location>
        <begin position="661"/>
        <end position="680"/>
    </location>
</feature>
<dbReference type="GO" id="GO:0000724">
    <property type="term" value="P:double-strand break repair via homologous recombination"/>
    <property type="evidence" value="ECO:0007669"/>
    <property type="project" value="UniProtKB-UniRule"/>
</dbReference>
<dbReference type="InterPro" id="IPR027417">
    <property type="entry name" value="P-loop_NTPase"/>
</dbReference>
<dbReference type="EMBL" id="NSKD01000002">
    <property type="protein sequence ID" value="PAU81109.1"/>
    <property type="molecule type" value="Genomic_DNA"/>
</dbReference>
<dbReference type="Gene3D" id="3.40.50.10930">
    <property type="match status" value="1"/>
</dbReference>
<reference evidence="13 14" key="1">
    <citation type="submission" date="2017-08" db="EMBL/GenBank/DDBJ databases">
        <title>Halovibrio sewagensis sp. nov., isolated from wastewater of high salinity.</title>
        <authorList>
            <person name="Dong X."/>
            <person name="Zhang G."/>
        </authorList>
    </citation>
    <scope>NUCLEOTIDE SEQUENCE [LARGE SCALE GENOMIC DNA]</scope>
    <source>
        <strain evidence="13 14">YL5-2</strain>
    </source>
</reference>
<dbReference type="NCBIfam" id="TIGR01450">
    <property type="entry name" value="recC"/>
    <property type="match status" value="1"/>
</dbReference>
<evidence type="ECO:0000256" key="5">
    <source>
        <dbReference type="ARBA" id="ARBA00022806"/>
    </source>
</evidence>
<dbReference type="GO" id="GO:0003678">
    <property type="term" value="F:DNA helicase activity"/>
    <property type="evidence" value="ECO:0007669"/>
    <property type="project" value="UniProtKB-UniRule"/>
</dbReference>
<comment type="miscellaneous">
    <text evidence="10">In the RecBCD complex, RecB has a slow 3'-5' helicase, an exonuclease activity and loads RecA onto ssDNA, RecD has a fast 5'-3' helicase activity, while RecC stimulates the ATPase and processivity of the RecB helicase and contributes to recognition of the Chi site.</text>
</comment>
<evidence type="ECO:0000259" key="12">
    <source>
        <dbReference type="Pfam" id="PF17946"/>
    </source>
</evidence>
<evidence type="ECO:0000256" key="11">
    <source>
        <dbReference type="SAM" id="MobiDB-lite"/>
    </source>
</evidence>
<dbReference type="Gene3D" id="1.10.10.990">
    <property type="match status" value="1"/>
</dbReference>
<comment type="subunit">
    <text evidence="10">Heterotrimer of RecB, RecC and RecD. All subunits contribute to DNA-binding.</text>
</comment>
<dbReference type="OrthoDB" id="9762834at2"/>
<dbReference type="PIRSF" id="PIRSF000980">
    <property type="entry name" value="RecC"/>
    <property type="match status" value="1"/>
</dbReference>
<dbReference type="SUPFAM" id="SSF52980">
    <property type="entry name" value="Restriction endonuclease-like"/>
    <property type="match status" value="1"/>
</dbReference>
<keyword evidence="8 10" id="KW-0238">DNA-binding</keyword>
<dbReference type="GO" id="GO:0008854">
    <property type="term" value="F:exodeoxyribonuclease V activity"/>
    <property type="evidence" value="ECO:0007669"/>
    <property type="project" value="InterPro"/>
</dbReference>
<evidence type="ECO:0000256" key="6">
    <source>
        <dbReference type="ARBA" id="ARBA00022839"/>
    </source>
</evidence>
<keyword evidence="3 10" id="KW-0227">DNA damage</keyword>
<organism evidence="13 14">
    <name type="scientific">Halovibrio salipaludis</name>
    <dbReference type="NCBI Taxonomy" id="2032626"/>
    <lineage>
        <taxon>Bacteria</taxon>
        <taxon>Pseudomonadati</taxon>
        <taxon>Pseudomonadota</taxon>
        <taxon>Gammaproteobacteria</taxon>
        <taxon>Oceanospirillales</taxon>
        <taxon>Halomonadaceae</taxon>
        <taxon>Halovibrio</taxon>
    </lineage>
</organism>
<keyword evidence="9 10" id="KW-0234">DNA repair</keyword>
<dbReference type="Pfam" id="PF04257">
    <property type="entry name" value="Exonuc_V_gamma"/>
    <property type="match status" value="1"/>
</dbReference>
<name>A0A2A2F916_9GAMM</name>
<evidence type="ECO:0000256" key="8">
    <source>
        <dbReference type="ARBA" id="ARBA00023125"/>
    </source>
</evidence>
<dbReference type="InterPro" id="IPR013986">
    <property type="entry name" value="DExx_box_DNA_helicase_dom_sf"/>
</dbReference>
<dbReference type="GO" id="GO:0009338">
    <property type="term" value="C:exodeoxyribonuclease V complex"/>
    <property type="evidence" value="ECO:0007669"/>
    <property type="project" value="InterPro"/>
</dbReference>
<feature type="compositionally biased region" description="Basic and acidic residues" evidence="11">
    <location>
        <begin position="668"/>
        <end position="680"/>
    </location>
</feature>
<evidence type="ECO:0000256" key="2">
    <source>
        <dbReference type="ARBA" id="ARBA00022741"/>
    </source>
</evidence>
<sequence>MIHTFPGNQLEHLVGPLARLLAVPVANPLQPDVIMVQHPGMAHWLNMELAAEPTRRVAMNLEYPLPVRYFWTLIRRILGADRMPEVSPYQREILVWRLYALLASEAVTRDPAFTEPTRYWQQQSPRQQPLRRFQLAGELADLYEQYLMYRPDWIRDWDAGQADHWQARLWQALVAEIPDHPLRLMDEARERLTAPADALPERLFIFGINSLAPLWLEFISEVSRKAGVDFHILYLNPSDEYWGDAVSDRQAARQRARWLDEHDDDSGLVLDIGNPLLTGLGHQGQQFVRLLSEVADEEMPLFTEPDNDDLLARLQSDVLHLRDGREAPGDHCDNSISVVSAHSALREVQALHDWLLHRFNNDPELAPRDVVVMCPNVEQYAPFVEAVFAGRGEALSERVPPLPSSIADRNPGDADPAVAAFIELLSLPDARFEVSRVISWLQVPAIQQRFGLDTEQVTQLGQWLNAAAIHWGLDAEHKQQWLGEGAGERYSWDQGLERLLIGFAWGDEEVVLRDRLLLPQVEGGDAVVLGRLIAFLRALKALRRDMARARTVSDWQTFLHERLRQALFSTERSHEWIHEQLREVIRELGQYASHAAFTDPVPLTVIRHALEQNLQSPARTGRQFMTGQITVCSMVPMRSIPFRVVAILGLNDGEFPRQRPPLGFDLMANDRPRPGDRSRRGDDRYLFLEAILSAREHLYLSYQGRDLNTNAERQPSLVLTELMNYLEGATGWRRDAIRALPLQPFSPTNYQGPEPSFDPGWLRLTESGAEREQAQRLPPPDPEPDQLTLEQLVRALENPARHHAQQRLGLYLEESELPELEDVEPFAANHLSRYLIQEALIHCELQGADETPVLERARLSGELPDHAPMASELADWREQASGFAQALVDSGAAHVQTAAVEYSIDGLTLAAELTLTADGRLVLWRMANPKGKDLLRLWCHHLVANLEAERSSVGIHRGRDGALRMMQLDPMGRGEAESQLTALVEAWRESLCEPSRLHADLMRELATMDADADGTKRLRALRKAWLGDSWNGFPGVRDDAYVGWFFDEDTDAESLLAAIDRRYGPLMAAVTITDTTEAV</sequence>
<comment type="similarity">
    <text evidence="10">Belongs to the RecC family.</text>
</comment>
<dbReference type="GO" id="GO:0005524">
    <property type="term" value="F:ATP binding"/>
    <property type="evidence" value="ECO:0007669"/>
    <property type="project" value="UniProtKB-UniRule"/>
</dbReference>
<gene>
    <name evidence="10 13" type="primary">recC</name>
    <name evidence="13" type="ORF">CK501_05980</name>
</gene>
<evidence type="ECO:0000313" key="14">
    <source>
        <dbReference type="Proteomes" id="UP000218896"/>
    </source>
</evidence>
<keyword evidence="5 10" id="KW-0347">Helicase</keyword>
<accession>A0A2A2F916</accession>
<evidence type="ECO:0000256" key="4">
    <source>
        <dbReference type="ARBA" id="ARBA00022801"/>
    </source>
</evidence>
<dbReference type="PANTHER" id="PTHR30591:SF1">
    <property type="entry name" value="RECBCD ENZYME SUBUNIT RECC"/>
    <property type="match status" value="1"/>
</dbReference>
<comment type="caution">
    <text evidence="13">The sequence shown here is derived from an EMBL/GenBank/DDBJ whole genome shotgun (WGS) entry which is preliminary data.</text>
</comment>
<dbReference type="PANTHER" id="PTHR30591">
    <property type="entry name" value="RECBCD ENZYME SUBUNIT RECC"/>
    <property type="match status" value="1"/>
</dbReference>
<keyword evidence="6 10" id="KW-0269">Exonuclease</keyword>
<dbReference type="InterPro" id="IPR006697">
    <property type="entry name" value="RecC"/>
</dbReference>
<keyword evidence="4 10" id="KW-0378">Hydrolase</keyword>
<dbReference type="Pfam" id="PF17946">
    <property type="entry name" value="RecC_C"/>
    <property type="match status" value="1"/>
</dbReference>
<evidence type="ECO:0000256" key="7">
    <source>
        <dbReference type="ARBA" id="ARBA00022840"/>
    </source>
</evidence>
<proteinExistence type="inferred from homology"/>
<keyword evidence="7 10" id="KW-0067">ATP-binding</keyword>
<dbReference type="Gene3D" id="1.10.10.160">
    <property type="match status" value="1"/>
</dbReference>
<dbReference type="Gene3D" id="3.40.50.300">
    <property type="entry name" value="P-loop containing nucleotide triphosphate hydrolases"/>
    <property type="match status" value="2"/>
</dbReference>
<dbReference type="InterPro" id="IPR011335">
    <property type="entry name" value="Restrct_endonuc-II-like"/>
</dbReference>
<comment type="function">
    <text evidence="10">A helicase/nuclease that prepares dsDNA breaks (DSB) for recombinational DNA repair. Binds to DSBs and unwinds DNA via a highly rapid and processive ATP-dependent bidirectional helicase activity. Unwinds dsDNA until it encounters a Chi (crossover hotspot instigator) sequence from the 3' direction. Cuts ssDNA a few nucleotides 3' to the Chi site. The properties and activities of the enzyme are changed at Chi. The Chi-altered holoenzyme produces a long 3'-ssDNA overhang and facilitates RecA-binding to the ssDNA for homologous DNA recombination and repair. Holoenzyme degrades any linearized DNA that is unable to undergo homologous recombination. In the holoenzyme this subunit recognizes the wild-type Chi sequence, and when added to isolated RecB increases its ATP-dependent helicase processivity.</text>
</comment>
<evidence type="ECO:0000256" key="9">
    <source>
        <dbReference type="ARBA" id="ARBA00023204"/>
    </source>
</evidence>
<keyword evidence="1 10" id="KW-0540">Nuclease</keyword>